<evidence type="ECO:0000313" key="1">
    <source>
        <dbReference type="EMBL" id="KAG9228060.1"/>
    </source>
</evidence>
<evidence type="ECO:0008006" key="3">
    <source>
        <dbReference type="Google" id="ProtNLM"/>
    </source>
</evidence>
<dbReference type="PANTHER" id="PTHR36182:SF1">
    <property type="entry name" value="PROTEIN, PUTATIVE (AFU_ORTHOLOGUE AFUA_6G10930)-RELATED"/>
    <property type="match status" value="1"/>
</dbReference>
<keyword evidence="2" id="KW-1185">Reference proteome</keyword>
<proteinExistence type="predicted"/>
<name>A0A9P8BZG1_9HELO</name>
<dbReference type="EMBL" id="MU252128">
    <property type="protein sequence ID" value="KAG9228060.1"/>
    <property type="molecule type" value="Genomic_DNA"/>
</dbReference>
<protein>
    <recommendedName>
        <fullName evidence="3">Lytic polysaccharide monooxygenase</fullName>
    </recommendedName>
</protein>
<dbReference type="PANTHER" id="PTHR36182">
    <property type="entry name" value="PROTEIN, PUTATIVE (AFU_ORTHOLOGUE AFUA_6G10930)-RELATED"/>
    <property type="match status" value="1"/>
</dbReference>
<dbReference type="OrthoDB" id="3499685at2759"/>
<dbReference type="AlphaFoldDB" id="A0A9P8BZG1"/>
<feature type="non-terminal residue" evidence="1">
    <location>
        <position position="1"/>
    </location>
</feature>
<accession>A0A9P8BZG1</accession>
<sequence length="82" mass="9560">SYDKGETWVVVHTWEGNCPRVAAPGRVTNVYDVNQDYTFTIPKKFPTGHRVIFAWVWINASGNREYYMSYTSVDIIGNRRRT</sequence>
<gene>
    <name evidence="1" type="ORF">BJ875DRAFT_390203</name>
</gene>
<evidence type="ECO:0000313" key="2">
    <source>
        <dbReference type="Proteomes" id="UP000824998"/>
    </source>
</evidence>
<comment type="caution">
    <text evidence="1">The sequence shown here is derived from an EMBL/GenBank/DDBJ whole genome shotgun (WGS) entry which is preliminary data.</text>
</comment>
<organism evidence="1 2">
    <name type="scientific">Amylocarpus encephaloides</name>
    <dbReference type="NCBI Taxonomy" id="45428"/>
    <lineage>
        <taxon>Eukaryota</taxon>
        <taxon>Fungi</taxon>
        <taxon>Dikarya</taxon>
        <taxon>Ascomycota</taxon>
        <taxon>Pezizomycotina</taxon>
        <taxon>Leotiomycetes</taxon>
        <taxon>Helotiales</taxon>
        <taxon>Helotiales incertae sedis</taxon>
        <taxon>Amylocarpus</taxon>
    </lineage>
</organism>
<reference evidence="1" key="1">
    <citation type="journal article" date="2021" name="IMA Fungus">
        <title>Genomic characterization of three marine fungi, including Emericellopsis atlantica sp. nov. with signatures of a generalist lifestyle and marine biomass degradation.</title>
        <authorList>
            <person name="Hagestad O.C."/>
            <person name="Hou L."/>
            <person name="Andersen J.H."/>
            <person name="Hansen E.H."/>
            <person name="Altermark B."/>
            <person name="Li C."/>
            <person name="Kuhnert E."/>
            <person name="Cox R.J."/>
            <person name="Crous P.W."/>
            <person name="Spatafora J.W."/>
            <person name="Lail K."/>
            <person name="Amirebrahimi M."/>
            <person name="Lipzen A."/>
            <person name="Pangilinan J."/>
            <person name="Andreopoulos W."/>
            <person name="Hayes R.D."/>
            <person name="Ng V."/>
            <person name="Grigoriev I.V."/>
            <person name="Jackson S.A."/>
            <person name="Sutton T.D.S."/>
            <person name="Dobson A.D.W."/>
            <person name="Rama T."/>
        </authorList>
    </citation>
    <scope>NUCLEOTIDE SEQUENCE</scope>
    <source>
        <strain evidence="1">TRa018bII</strain>
    </source>
</reference>
<dbReference type="Proteomes" id="UP000824998">
    <property type="component" value="Unassembled WGS sequence"/>
</dbReference>
<dbReference type="Gene3D" id="2.70.50.70">
    <property type="match status" value="1"/>
</dbReference>